<reference evidence="1 2" key="1">
    <citation type="submission" date="2017-01" db="EMBL/GenBank/DDBJ databases">
        <authorList>
            <person name="Mah S.A."/>
            <person name="Swanson W.J."/>
            <person name="Moy G.W."/>
            <person name="Vacquier V.D."/>
        </authorList>
    </citation>
    <scope>NUCLEOTIDE SEQUENCE [LARGE SCALE GENOMIC DNA]</scope>
    <source>
        <strain evidence="1 2">DCY110</strain>
    </source>
</reference>
<evidence type="ECO:0000313" key="2">
    <source>
        <dbReference type="Proteomes" id="UP000186609"/>
    </source>
</evidence>
<dbReference type="RefSeq" id="WP_076196619.1">
    <property type="nucleotide sequence ID" value="NZ_CP019236.1"/>
</dbReference>
<name>A0A1P8JRD5_9BURK</name>
<keyword evidence="2" id="KW-1185">Reference proteome</keyword>
<proteinExistence type="predicted"/>
<dbReference type="AlphaFoldDB" id="A0A1P8JRD5"/>
<protein>
    <submittedName>
        <fullName evidence="1">Conjugal transfer protein</fullName>
    </submittedName>
</protein>
<dbReference type="OrthoDB" id="9803810at2"/>
<gene>
    <name evidence="1" type="ORF">RD110_03130</name>
</gene>
<organism evidence="1 2">
    <name type="scientific">Rhodoferax koreensis</name>
    <dbReference type="NCBI Taxonomy" id="1842727"/>
    <lineage>
        <taxon>Bacteria</taxon>
        <taxon>Pseudomonadati</taxon>
        <taxon>Pseudomonadota</taxon>
        <taxon>Betaproteobacteria</taxon>
        <taxon>Burkholderiales</taxon>
        <taxon>Comamonadaceae</taxon>
        <taxon>Rhodoferax</taxon>
    </lineage>
</organism>
<dbReference type="Pfam" id="PF10038">
    <property type="entry name" value="DUF2274"/>
    <property type="match status" value="1"/>
</dbReference>
<sequence>MSGAKLRLGPLPRSTTVKVVVTLPADLKDMLDRYAAQHSQAYGESVDAVSLIPHMLMHFMARDRAFKGRVQLARPSSRS</sequence>
<evidence type="ECO:0000313" key="1">
    <source>
        <dbReference type="EMBL" id="APW36327.1"/>
    </source>
</evidence>
<dbReference type="STRING" id="1842727.RD110_03130"/>
<dbReference type="InterPro" id="IPR018733">
    <property type="entry name" value="DUF2274"/>
</dbReference>
<dbReference type="Proteomes" id="UP000186609">
    <property type="component" value="Chromosome"/>
</dbReference>
<dbReference type="EMBL" id="CP019236">
    <property type="protein sequence ID" value="APW36327.1"/>
    <property type="molecule type" value="Genomic_DNA"/>
</dbReference>
<dbReference type="KEGG" id="rhy:RD110_03130"/>
<accession>A0A1P8JRD5</accession>